<dbReference type="OrthoDB" id="5413793at2759"/>
<reference evidence="9" key="1">
    <citation type="submission" date="2022-11" db="EMBL/GenBank/DDBJ databases">
        <authorList>
            <person name="Petersen C."/>
        </authorList>
    </citation>
    <scope>NUCLEOTIDE SEQUENCE</scope>
    <source>
        <strain evidence="9">IBT 30069</strain>
    </source>
</reference>
<evidence type="ECO:0000256" key="4">
    <source>
        <dbReference type="ARBA" id="ARBA00023136"/>
    </source>
</evidence>
<feature type="transmembrane region" description="Helical" evidence="7">
    <location>
        <begin position="259"/>
        <end position="278"/>
    </location>
</feature>
<protein>
    <recommendedName>
        <fullName evidence="8">Rhodopsin domain-containing protein</fullName>
    </recommendedName>
</protein>
<evidence type="ECO:0000256" key="3">
    <source>
        <dbReference type="ARBA" id="ARBA00022989"/>
    </source>
</evidence>
<evidence type="ECO:0000259" key="8">
    <source>
        <dbReference type="Pfam" id="PF20684"/>
    </source>
</evidence>
<keyword evidence="4 7" id="KW-0472">Membrane</keyword>
<keyword evidence="2 7" id="KW-0812">Transmembrane</keyword>
<dbReference type="InterPro" id="IPR052337">
    <property type="entry name" value="SAT4-like"/>
</dbReference>
<dbReference type="GO" id="GO:0016020">
    <property type="term" value="C:membrane"/>
    <property type="evidence" value="ECO:0007669"/>
    <property type="project" value="UniProtKB-SubCell"/>
</dbReference>
<dbReference type="AlphaFoldDB" id="A0A9W9FUB1"/>
<comment type="subcellular location">
    <subcellularLocation>
        <location evidence="1">Membrane</location>
        <topology evidence="1">Multi-pass membrane protein</topology>
    </subcellularLocation>
</comment>
<feature type="transmembrane region" description="Helical" evidence="7">
    <location>
        <begin position="108"/>
        <end position="126"/>
    </location>
</feature>
<feature type="transmembrane region" description="Helical" evidence="7">
    <location>
        <begin position="58"/>
        <end position="79"/>
    </location>
</feature>
<evidence type="ECO:0000256" key="7">
    <source>
        <dbReference type="SAM" id="Phobius"/>
    </source>
</evidence>
<evidence type="ECO:0000256" key="5">
    <source>
        <dbReference type="ARBA" id="ARBA00038359"/>
    </source>
</evidence>
<feature type="domain" description="Rhodopsin" evidence="8">
    <location>
        <begin position="42"/>
        <end position="278"/>
    </location>
</feature>
<evidence type="ECO:0000313" key="10">
    <source>
        <dbReference type="Proteomes" id="UP001149165"/>
    </source>
</evidence>
<feature type="region of interest" description="Disordered" evidence="6">
    <location>
        <begin position="368"/>
        <end position="389"/>
    </location>
</feature>
<keyword evidence="10" id="KW-1185">Reference proteome</keyword>
<reference evidence="9" key="2">
    <citation type="journal article" date="2023" name="IMA Fungus">
        <title>Comparative genomic study of the Penicillium genus elucidates a diverse pangenome and 15 lateral gene transfer events.</title>
        <authorList>
            <person name="Petersen C."/>
            <person name="Sorensen T."/>
            <person name="Nielsen M.R."/>
            <person name="Sondergaard T.E."/>
            <person name="Sorensen J.L."/>
            <person name="Fitzpatrick D.A."/>
            <person name="Frisvad J.C."/>
            <person name="Nielsen K.L."/>
        </authorList>
    </citation>
    <scope>NUCLEOTIDE SEQUENCE</scope>
    <source>
        <strain evidence="9">IBT 30069</strain>
    </source>
</reference>
<comment type="similarity">
    <text evidence="5">Belongs to the SAT4 family.</text>
</comment>
<evidence type="ECO:0000256" key="6">
    <source>
        <dbReference type="SAM" id="MobiDB-lite"/>
    </source>
</evidence>
<name>A0A9W9FUB1_9EURO</name>
<evidence type="ECO:0000256" key="2">
    <source>
        <dbReference type="ARBA" id="ARBA00022692"/>
    </source>
</evidence>
<evidence type="ECO:0000313" key="9">
    <source>
        <dbReference type="EMBL" id="KAJ5106235.1"/>
    </source>
</evidence>
<comment type="caution">
    <text evidence="9">The sequence shown here is derived from an EMBL/GenBank/DDBJ whole genome shotgun (WGS) entry which is preliminary data.</text>
</comment>
<proteinExistence type="inferred from homology"/>
<dbReference type="Proteomes" id="UP001149165">
    <property type="component" value="Unassembled WGS sequence"/>
</dbReference>
<organism evidence="9 10">
    <name type="scientific">Penicillium angulare</name>
    <dbReference type="NCBI Taxonomy" id="116970"/>
    <lineage>
        <taxon>Eukaryota</taxon>
        <taxon>Fungi</taxon>
        <taxon>Dikarya</taxon>
        <taxon>Ascomycota</taxon>
        <taxon>Pezizomycotina</taxon>
        <taxon>Eurotiomycetes</taxon>
        <taxon>Eurotiomycetidae</taxon>
        <taxon>Eurotiales</taxon>
        <taxon>Aspergillaceae</taxon>
        <taxon>Penicillium</taxon>
    </lineage>
</organism>
<accession>A0A9W9FUB1</accession>
<dbReference type="Pfam" id="PF20684">
    <property type="entry name" value="Fung_rhodopsin"/>
    <property type="match status" value="1"/>
</dbReference>
<feature type="transmembrane region" description="Helical" evidence="7">
    <location>
        <begin position="22"/>
        <end position="46"/>
    </location>
</feature>
<dbReference type="PANTHER" id="PTHR33048">
    <property type="entry name" value="PTH11-LIKE INTEGRAL MEMBRANE PROTEIN (AFU_ORTHOLOGUE AFUA_5G11245)"/>
    <property type="match status" value="1"/>
</dbReference>
<feature type="transmembrane region" description="Helical" evidence="7">
    <location>
        <begin position="138"/>
        <end position="158"/>
    </location>
</feature>
<dbReference type="EMBL" id="JAPQKH010000003">
    <property type="protein sequence ID" value="KAJ5106235.1"/>
    <property type="molecule type" value="Genomic_DNA"/>
</dbReference>
<gene>
    <name evidence="9" type="ORF">N7456_002910</name>
</gene>
<dbReference type="PANTHER" id="PTHR33048:SF123">
    <property type="entry name" value="INTEGRAL MEMBRANE PROTEIN"/>
    <property type="match status" value="1"/>
</dbReference>
<dbReference type="InterPro" id="IPR049326">
    <property type="entry name" value="Rhodopsin_dom_fungi"/>
</dbReference>
<feature type="compositionally biased region" description="Polar residues" evidence="6">
    <location>
        <begin position="368"/>
        <end position="379"/>
    </location>
</feature>
<evidence type="ECO:0000256" key="1">
    <source>
        <dbReference type="ARBA" id="ARBA00004141"/>
    </source>
</evidence>
<keyword evidence="3 7" id="KW-1133">Transmembrane helix</keyword>
<feature type="transmembrane region" description="Helical" evidence="7">
    <location>
        <begin position="182"/>
        <end position="207"/>
    </location>
</feature>
<feature type="transmembrane region" description="Helical" evidence="7">
    <location>
        <begin position="219"/>
        <end position="239"/>
    </location>
</feature>
<sequence length="389" mass="43136">MNELWSRASSDGSSVNLNESQIPNIIICNAVLIVASTLALGVRLLVRIRWLTGIGMDDVFCVIGWVFGFIECLVCILMTNYGYGKHIETIHDKNTLAMFLKLDFVTEITYLLSLGAIKLSFCCFYLRIFPGNTFRRICWALMAIVIAETTEEVFVVIFQCSPVSKAWDPSGTAPGKCLSLGVFYYISFAIRLVTDIALFVLPIPKLLKLKMTVGKRAGLLFMFGLGVLVVVTSIIRITYLSNFSLDHTWSLVNTLNWSSVELGVAIFIACFPSFKTLITFRFPGLRRILGLSSNRSYGGRYEMYGASGRRTDDPRSWAGPRTHVTSAKFGHVTTTSRAQTEIEASRNGSEEHIISSESPAGIQVTTDVSVNRSHSTTPPEHNAGWPLNE</sequence>